<reference evidence="2 3" key="1">
    <citation type="submission" date="2014-11" db="EMBL/GenBank/DDBJ databases">
        <authorList>
            <person name="Wibberg Daniel"/>
        </authorList>
    </citation>
    <scope>NUCLEOTIDE SEQUENCE [LARGE SCALE GENOMIC DNA]</scope>
    <source>
        <strain evidence="2">Rhizoctonia solani AG1-IB 7/3/14</strain>
    </source>
</reference>
<protein>
    <submittedName>
        <fullName evidence="2">Uncharacterized protein</fullName>
    </submittedName>
</protein>
<keyword evidence="3" id="KW-1185">Reference proteome</keyword>
<proteinExistence type="predicted"/>
<evidence type="ECO:0000313" key="3">
    <source>
        <dbReference type="Proteomes" id="UP000059188"/>
    </source>
</evidence>
<gene>
    <name evidence="2" type="ORF">RSOLAG1IB_11283</name>
</gene>
<sequence>MVTKTMAHAGRSMAGTNAARAITVARRDRPAVATTSAATRGTSATRRTRMMITISAEMMTTMVATLSTSGSARRTGITSKHVVTRGRLDSASTLALFLPPFTTLSDWIAA</sequence>
<dbReference type="AlphaFoldDB" id="A0A0B7F525"/>
<feature type="region of interest" description="Disordered" evidence="1">
    <location>
        <begin position="25"/>
        <end position="44"/>
    </location>
</feature>
<organism evidence="2 3">
    <name type="scientific">Thanatephorus cucumeris (strain AG1-IB / isolate 7/3/14)</name>
    <name type="common">Lettuce bottom rot fungus</name>
    <name type="synonym">Rhizoctonia solani</name>
    <dbReference type="NCBI Taxonomy" id="1108050"/>
    <lineage>
        <taxon>Eukaryota</taxon>
        <taxon>Fungi</taxon>
        <taxon>Dikarya</taxon>
        <taxon>Basidiomycota</taxon>
        <taxon>Agaricomycotina</taxon>
        <taxon>Agaricomycetes</taxon>
        <taxon>Cantharellales</taxon>
        <taxon>Ceratobasidiaceae</taxon>
        <taxon>Rhizoctonia</taxon>
        <taxon>Rhizoctonia solani AG-1</taxon>
    </lineage>
</organism>
<evidence type="ECO:0000256" key="1">
    <source>
        <dbReference type="SAM" id="MobiDB-lite"/>
    </source>
</evidence>
<accession>A0A0B7F525</accession>
<dbReference type="EMBL" id="LN679216">
    <property type="protein sequence ID" value="CEL53151.1"/>
    <property type="molecule type" value="Genomic_DNA"/>
</dbReference>
<name>A0A0B7F525_THACB</name>
<evidence type="ECO:0000313" key="2">
    <source>
        <dbReference type="EMBL" id="CEL53151.1"/>
    </source>
</evidence>
<dbReference type="Proteomes" id="UP000059188">
    <property type="component" value="Unassembled WGS sequence"/>
</dbReference>
<feature type="compositionally biased region" description="Low complexity" evidence="1">
    <location>
        <begin position="33"/>
        <end position="44"/>
    </location>
</feature>